<dbReference type="GeneID" id="94424231"/>
<dbReference type="PANTHER" id="PTHR38585:SF1">
    <property type="entry name" value="TRANSMEMBRANE PROTEIN"/>
    <property type="match status" value="1"/>
</dbReference>
<organism evidence="2 3">
    <name type="scientific">Cystoisospora suis</name>
    <dbReference type="NCBI Taxonomy" id="483139"/>
    <lineage>
        <taxon>Eukaryota</taxon>
        <taxon>Sar</taxon>
        <taxon>Alveolata</taxon>
        <taxon>Apicomplexa</taxon>
        <taxon>Conoidasida</taxon>
        <taxon>Coccidia</taxon>
        <taxon>Eucoccidiorida</taxon>
        <taxon>Eimeriorina</taxon>
        <taxon>Sarcocystidae</taxon>
        <taxon>Cystoisospora</taxon>
    </lineage>
</organism>
<feature type="region of interest" description="Disordered" evidence="1">
    <location>
        <begin position="72"/>
        <end position="97"/>
    </location>
</feature>
<comment type="caution">
    <text evidence="2">The sequence shown here is derived from an EMBL/GenBank/DDBJ whole genome shotgun (WGS) entry which is preliminary data.</text>
</comment>
<evidence type="ECO:0000313" key="2">
    <source>
        <dbReference type="EMBL" id="PHJ25327.1"/>
    </source>
</evidence>
<dbReference type="AlphaFoldDB" id="A0A2C6LAY4"/>
<protein>
    <recommendedName>
        <fullName evidence="4">Transmembrane protein</fullName>
    </recommendedName>
</protein>
<reference evidence="2 3" key="1">
    <citation type="journal article" date="2017" name="Int. J. Parasitol.">
        <title>The genome of the protozoan parasite Cystoisospora suis and a reverse vaccinology approach to identify vaccine candidates.</title>
        <authorList>
            <person name="Palmieri N."/>
            <person name="Shrestha A."/>
            <person name="Ruttkowski B."/>
            <person name="Beck T."/>
            <person name="Vogl C."/>
            <person name="Tomley F."/>
            <person name="Blake D.P."/>
            <person name="Joachim A."/>
        </authorList>
    </citation>
    <scope>NUCLEOTIDE SEQUENCE [LARGE SCALE GENOMIC DNA]</scope>
    <source>
        <strain evidence="2 3">Wien I</strain>
    </source>
</reference>
<keyword evidence="3" id="KW-1185">Reference proteome</keyword>
<evidence type="ECO:0008006" key="4">
    <source>
        <dbReference type="Google" id="ProtNLM"/>
    </source>
</evidence>
<accession>A0A2C6LAY4</accession>
<evidence type="ECO:0000256" key="1">
    <source>
        <dbReference type="SAM" id="MobiDB-lite"/>
    </source>
</evidence>
<dbReference type="Proteomes" id="UP000221165">
    <property type="component" value="Unassembled WGS sequence"/>
</dbReference>
<gene>
    <name evidence="2" type="ORF">CSUI_000813</name>
</gene>
<proteinExistence type="predicted"/>
<sequence>MRRGASPAVVFSRNAGEPVSQTLLTSRTALRVILAFFCFLRAIRAAEIYGPLTPLIVPRLWRSEVQSVIGRRACKNSPPGRGPSGPENSLQGSGRARRSSCLGPAFVVATRHQFKLSLATSGVSLSGGRGTPRYQGSVFSSTLPFGQSFYPPCPVITHRRSREATHLPLAAVPPLPPALVQLSKYLRCKFAIMSSIVAKSTALPGGPPPGSAEAGSPSWLLAIEAAAECAVSAAAFWCTSTSSVLFQKNIGVSCASKSCKLFGVGTVFLASSAAAAAAAMVRCGLHRSGVPTPDKRLMFFNSGEGVVPGQQAARKLGTEAERAQRPGSGLRPWSGETIRSGIREGVLGCVVFWMLGGRFFRLSPSCLLAPGAFHQSRLSLRATVDYASLEERRFIKKLGETFGCHTCGRRRHVGEWIADHQPPKRVVVLFSQTWLGRLYGSVSRALGGTRYLPQRFYPQCRACSNLQANVVKKPRPTRKDLVVDCWSVRPYHFTGGVLHFLRLVAGW</sequence>
<name>A0A2C6LAY4_9APIC</name>
<dbReference type="EMBL" id="MIGC01000309">
    <property type="protein sequence ID" value="PHJ25327.1"/>
    <property type="molecule type" value="Genomic_DNA"/>
</dbReference>
<dbReference type="OrthoDB" id="70850at2759"/>
<evidence type="ECO:0000313" key="3">
    <source>
        <dbReference type="Proteomes" id="UP000221165"/>
    </source>
</evidence>
<dbReference type="VEuPathDB" id="ToxoDB:CSUI_000813"/>
<dbReference type="PANTHER" id="PTHR38585">
    <property type="entry name" value="TRANSMEMBRANE PROTEIN"/>
    <property type="match status" value="1"/>
</dbReference>
<dbReference type="RefSeq" id="XP_067926999.1">
    <property type="nucleotide sequence ID" value="XM_068061020.1"/>
</dbReference>